<dbReference type="PROSITE" id="PS51379">
    <property type="entry name" value="4FE4S_FER_2"/>
    <property type="match status" value="2"/>
</dbReference>
<dbReference type="EMBL" id="CP001997">
    <property type="protein sequence ID" value="ADE58018.1"/>
    <property type="molecule type" value="Genomic_DNA"/>
</dbReference>
<keyword evidence="3" id="KW-1185">Reference proteome</keyword>
<sequence>MKTTVKRKIITIDEEKCDGCGICAQACHEGAIQIIDGKARLVSESYCDGLGDCIGECPRGAITFEEREAAPYDEEGVKRHMASKALKTDSLPCGCPGTMAKDLRNMVSSSKIEVPVEIRSLQSRLGNWPVQIKLVPDNAPYLRNADLVIAADCTAYAMADFHGKFLGGEKTVCLIGCPKLDDAQTYEKKITQIIALNEPESITVVYMEVPCCGGLVRLITAAIEHAKVNVALKLVKIGIQGQIIEKETTKYVFSK</sequence>
<dbReference type="OrthoDB" id="9795268at2"/>
<evidence type="ECO:0000259" key="1">
    <source>
        <dbReference type="PROSITE" id="PS51379"/>
    </source>
</evidence>
<feature type="domain" description="4Fe-4S ferredoxin-type" evidence="1">
    <location>
        <begin position="8"/>
        <end position="37"/>
    </location>
</feature>
<evidence type="ECO:0000313" key="3">
    <source>
        <dbReference type="Proteomes" id="UP000002366"/>
    </source>
</evidence>
<feature type="domain" description="4Fe-4S ferredoxin-type" evidence="1">
    <location>
        <begin position="38"/>
        <end position="67"/>
    </location>
</feature>
<dbReference type="PANTHER" id="PTHR42895">
    <property type="entry name" value="IRON-SULFUR CLUSTER-BINDING PROTEIN-RELATED"/>
    <property type="match status" value="1"/>
</dbReference>
<dbReference type="PANTHER" id="PTHR42895:SF1">
    <property type="entry name" value="IRON-SULFUR CLUSTER PROTEIN"/>
    <property type="match status" value="1"/>
</dbReference>
<dbReference type="Pfam" id="PF12837">
    <property type="entry name" value="Fer4_6"/>
    <property type="match status" value="1"/>
</dbReference>
<reference evidence="2 3" key="1">
    <citation type="journal article" date="2010" name="Stand. Genomic Sci.">
        <title>Complete genome sequence of Aminobacterium colombiense type strain (ALA-1).</title>
        <authorList>
            <person name="Chertkov O."/>
            <person name="Sikorski J."/>
            <person name="Brambilla E."/>
            <person name="Lapidus A."/>
            <person name="Copeland A."/>
            <person name="Glavina Del Rio T."/>
            <person name="Nolan M."/>
            <person name="Lucas S."/>
            <person name="Tice H."/>
            <person name="Cheng J.F."/>
            <person name="Han C."/>
            <person name="Detter J.C."/>
            <person name="Bruce D."/>
            <person name="Tapia R."/>
            <person name="Goodwin L."/>
            <person name="Pitluck S."/>
            <person name="Liolios K."/>
            <person name="Ivanova N."/>
            <person name="Mavromatis K."/>
            <person name="Ovchinnikova G."/>
            <person name="Pati A."/>
            <person name="Chen A."/>
            <person name="Palaniappan K."/>
            <person name="Land M."/>
            <person name="Hauser L."/>
            <person name="Chang Y.J."/>
            <person name="Jeffries C.D."/>
            <person name="Spring S."/>
            <person name="Rohde M."/>
            <person name="Goker M."/>
            <person name="Bristow J."/>
            <person name="Eisen J.A."/>
            <person name="Markowitz V."/>
            <person name="Hugenholtz P."/>
            <person name="Kyrpides N.C."/>
            <person name="Klenk H.P."/>
        </authorList>
    </citation>
    <scope>NUCLEOTIDE SEQUENCE [LARGE SCALE GENOMIC DNA]</scope>
    <source>
        <strain evidence="3">DSM 12261 / ALA-1</strain>
    </source>
</reference>
<dbReference type="STRING" id="572547.Amico_1907"/>
<proteinExistence type="predicted"/>
<dbReference type="RefSeq" id="WP_013049280.1">
    <property type="nucleotide sequence ID" value="NC_014011.1"/>
</dbReference>
<dbReference type="AlphaFoldDB" id="D5EHI6"/>
<dbReference type="eggNOG" id="COG1145">
    <property type="taxonomic scope" value="Bacteria"/>
</dbReference>
<evidence type="ECO:0000313" key="2">
    <source>
        <dbReference type="EMBL" id="ADE58018.1"/>
    </source>
</evidence>
<organism evidence="2 3">
    <name type="scientific">Aminobacterium colombiense (strain DSM 12261 / ALA-1)</name>
    <dbReference type="NCBI Taxonomy" id="572547"/>
    <lineage>
        <taxon>Bacteria</taxon>
        <taxon>Thermotogati</taxon>
        <taxon>Synergistota</taxon>
        <taxon>Synergistia</taxon>
        <taxon>Synergistales</taxon>
        <taxon>Aminobacteriaceae</taxon>
        <taxon>Aminobacterium</taxon>
    </lineage>
</organism>
<dbReference type="Proteomes" id="UP000002366">
    <property type="component" value="Chromosome"/>
</dbReference>
<dbReference type="InterPro" id="IPR017896">
    <property type="entry name" value="4Fe4S_Fe-S-bd"/>
</dbReference>
<protein>
    <submittedName>
        <fullName evidence="2">4Fe-4S ferredoxin iron-sulfur binding domain protein</fullName>
    </submittedName>
</protein>
<name>D5EHI6_AMICL</name>
<dbReference type="KEGG" id="aco:Amico_1907"/>
<dbReference type="Gene3D" id="3.30.70.20">
    <property type="match status" value="1"/>
</dbReference>
<dbReference type="InterPro" id="IPR052911">
    <property type="entry name" value="Corrinoid_activation_enz"/>
</dbReference>
<gene>
    <name evidence="2" type="ordered locus">Amico_1907</name>
</gene>
<accession>D5EHI6</accession>
<dbReference type="HOGENOM" id="CLU_074768_0_0_0"/>
<dbReference type="SUPFAM" id="SSF54862">
    <property type="entry name" value="4Fe-4S ferredoxins"/>
    <property type="match status" value="1"/>
</dbReference>